<dbReference type="EMBL" id="WNYA01000005">
    <property type="protein sequence ID" value="KAG8571347.1"/>
    <property type="molecule type" value="Genomic_DNA"/>
</dbReference>
<dbReference type="Proteomes" id="UP000824782">
    <property type="component" value="Unassembled WGS sequence"/>
</dbReference>
<proteinExistence type="predicted"/>
<organism evidence="2 3">
    <name type="scientific">Engystomops pustulosus</name>
    <name type="common">Tungara frog</name>
    <name type="synonym">Physalaemus pustulosus</name>
    <dbReference type="NCBI Taxonomy" id="76066"/>
    <lineage>
        <taxon>Eukaryota</taxon>
        <taxon>Metazoa</taxon>
        <taxon>Chordata</taxon>
        <taxon>Craniata</taxon>
        <taxon>Vertebrata</taxon>
        <taxon>Euteleostomi</taxon>
        <taxon>Amphibia</taxon>
        <taxon>Batrachia</taxon>
        <taxon>Anura</taxon>
        <taxon>Neobatrachia</taxon>
        <taxon>Hyloidea</taxon>
        <taxon>Leptodactylidae</taxon>
        <taxon>Leiuperinae</taxon>
        <taxon>Engystomops</taxon>
    </lineage>
</organism>
<keyword evidence="1" id="KW-0812">Transmembrane</keyword>
<protein>
    <submittedName>
        <fullName evidence="2">Uncharacterized protein</fullName>
    </submittedName>
</protein>
<keyword evidence="3" id="KW-1185">Reference proteome</keyword>
<evidence type="ECO:0000313" key="2">
    <source>
        <dbReference type="EMBL" id="KAG8571347.1"/>
    </source>
</evidence>
<keyword evidence="1" id="KW-0472">Membrane</keyword>
<evidence type="ECO:0000313" key="3">
    <source>
        <dbReference type="Proteomes" id="UP000824782"/>
    </source>
</evidence>
<accession>A0AAV7BFF7</accession>
<reference evidence="2" key="1">
    <citation type="thesis" date="2020" institute="ProQuest LLC" country="789 East Eisenhower Parkway, Ann Arbor, MI, USA">
        <title>Comparative Genomics and Chromosome Evolution.</title>
        <authorList>
            <person name="Mudd A.B."/>
        </authorList>
    </citation>
    <scope>NUCLEOTIDE SEQUENCE</scope>
    <source>
        <strain evidence="2">237g6f4</strain>
        <tissue evidence="2">Blood</tissue>
    </source>
</reference>
<evidence type="ECO:0000256" key="1">
    <source>
        <dbReference type="SAM" id="Phobius"/>
    </source>
</evidence>
<sequence length="98" mass="11374">MIHHNKPSEKNVLVGFVNICFYSCLYILHLKKVISGQKVLLNALISKCVHDAVDCRYKYVETYSSCGKYCLFPSLIFQIGMCQNKEGVLEWYRLLLIH</sequence>
<keyword evidence="1" id="KW-1133">Transmembrane helix</keyword>
<feature type="transmembrane region" description="Helical" evidence="1">
    <location>
        <begin position="12"/>
        <end position="30"/>
    </location>
</feature>
<dbReference type="AlphaFoldDB" id="A0AAV7BFF7"/>
<gene>
    <name evidence="2" type="ORF">GDO81_011608</name>
</gene>
<comment type="caution">
    <text evidence="2">The sequence shown here is derived from an EMBL/GenBank/DDBJ whole genome shotgun (WGS) entry which is preliminary data.</text>
</comment>
<name>A0AAV7BFF7_ENGPU</name>